<keyword evidence="3" id="KW-1185">Reference proteome</keyword>
<gene>
    <name evidence="2" type="ORF">K0M31_015999</name>
</gene>
<sequence length="79" mass="9206">MLGGIRELRSVKGDIGVMKSVKKKKGGVENSEVGLDRWCKRRAEMEREINGGRDKGNKKMESTNRERTRRSKMKKKWRV</sequence>
<protein>
    <submittedName>
        <fullName evidence="2">Uncharacterized protein</fullName>
    </submittedName>
</protein>
<accession>A0AA40KT37</accession>
<comment type="caution">
    <text evidence="2">The sequence shown here is derived from an EMBL/GenBank/DDBJ whole genome shotgun (WGS) entry which is preliminary data.</text>
</comment>
<proteinExistence type="predicted"/>
<feature type="compositionally biased region" description="Basic and acidic residues" evidence="1">
    <location>
        <begin position="46"/>
        <end position="66"/>
    </location>
</feature>
<feature type="compositionally biased region" description="Basic residues" evidence="1">
    <location>
        <begin position="67"/>
        <end position="79"/>
    </location>
</feature>
<name>A0AA40KT37_9HYME</name>
<feature type="region of interest" description="Disordered" evidence="1">
    <location>
        <begin position="46"/>
        <end position="79"/>
    </location>
</feature>
<organism evidence="2 3">
    <name type="scientific">Melipona bicolor</name>
    <dbReference type="NCBI Taxonomy" id="60889"/>
    <lineage>
        <taxon>Eukaryota</taxon>
        <taxon>Metazoa</taxon>
        <taxon>Ecdysozoa</taxon>
        <taxon>Arthropoda</taxon>
        <taxon>Hexapoda</taxon>
        <taxon>Insecta</taxon>
        <taxon>Pterygota</taxon>
        <taxon>Neoptera</taxon>
        <taxon>Endopterygota</taxon>
        <taxon>Hymenoptera</taxon>
        <taxon>Apocrita</taxon>
        <taxon>Aculeata</taxon>
        <taxon>Apoidea</taxon>
        <taxon>Anthophila</taxon>
        <taxon>Apidae</taxon>
        <taxon>Melipona</taxon>
    </lineage>
</organism>
<dbReference type="EMBL" id="JAHYIQ010000005">
    <property type="protein sequence ID" value="KAK1131849.1"/>
    <property type="molecule type" value="Genomic_DNA"/>
</dbReference>
<evidence type="ECO:0000313" key="2">
    <source>
        <dbReference type="EMBL" id="KAK1131849.1"/>
    </source>
</evidence>
<reference evidence="2" key="1">
    <citation type="submission" date="2021-10" db="EMBL/GenBank/DDBJ databases">
        <title>Melipona bicolor Genome sequencing and assembly.</title>
        <authorList>
            <person name="Araujo N.S."/>
            <person name="Arias M.C."/>
        </authorList>
    </citation>
    <scope>NUCLEOTIDE SEQUENCE</scope>
    <source>
        <strain evidence="2">USP_2M_L1-L4_2017</strain>
        <tissue evidence="2">Whole body</tissue>
    </source>
</reference>
<dbReference type="AlphaFoldDB" id="A0AA40KT37"/>
<dbReference type="Proteomes" id="UP001177670">
    <property type="component" value="Unassembled WGS sequence"/>
</dbReference>
<evidence type="ECO:0000313" key="3">
    <source>
        <dbReference type="Proteomes" id="UP001177670"/>
    </source>
</evidence>
<evidence type="ECO:0000256" key="1">
    <source>
        <dbReference type="SAM" id="MobiDB-lite"/>
    </source>
</evidence>